<comment type="similarity">
    <text evidence="1">Belongs to the PrpF family.</text>
</comment>
<protein>
    <recommendedName>
        <fullName evidence="5">PrpF protein-domain-containing protein</fullName>
    </recommendedName>
</protein>
<evidence type="ECO:0008006" key="5">
    <source>
        <dbReference type="Google" id="ProtNLM"/>
    </source>
</evidence>
<dbReference type="AlphaFoldDB" id="A0A5N6U6Z5"/>
<dbReference type="Proteomes" id="UP000325780">
    <property type="component" value="Unassembled WGS sequence"/>
</dbReference>
<reference evidence="3 4" key="1">
    <citation type="submission" date="2019-04" db="EMBL/GenBank/DDBJ databases">
        <title>Friends and foes A comparative genomics study of 23 Aspergillus species from section Flavi.</title>
        <authorList>
            <consortium name="DOE Joint Genome Institute"/>
            <person name="Kjaerbolling I."/>
            <person name="Vesth T."/>
            <person name="Frisvad J.C."/>
            <person name="Nybo J.L."/>
            <person name="Theobald S."/>
            <person name="Kildgaard S."/>
            <person name="Isbrandt T."/>
            <person name="Kuo A."/>
            <person name="Sato A."/>
            <person name="Lyhne E.K."/>
            <person name="Kogle M.E."/>
            <person name="Wiebenga A."/>
            <person name="Kun R.S."/>
            <person name="Lubbers R.J."/>
            <person name="Makela M.R."/>
            <person name="Barry K."/>
            <person name="Chovatia M."/>
            <person name="Clum A."/>
            <person name="Daum C."/>
            <person name="Haridas S."/>
            <person name="He G."/>
            <person name="LaButti K."/>
            <person name="Lipzen A."/>
            <person name="Mondo S."/>
            <person name="Riley R."/>
            <person name="Salamov A."/>
            <person name="Simmons B.A."/>
            <person name="Magnuson J.K."/>
            <person name="Henrissat B."/>
            <person name="Mortensen U.H."/>
            <person name="Larsen T.O."/>
            <person name="Devries R.P."/>
            <person name="Grigoriev I.V."/>
            <person name="Machida M."/>
            <person name="Baker S.E."/>
            <person name="Andersen M.R."/>
        </authorList>
    </citation>
    <scope>NUCLEOTIDE SEQUENCE [LARGE SCALE GENOMIC DNA]</scope>
    <source>
        <strain evidence="3 4">IBT 18842</strain>
    </source>
</reference>
<proteinExistence type="inferred from homology"/>
<evidence type="ECO:0000313" key="4">
    <source>
        <dbReference type="Proteomes" id="UP000325780"/>
    </source>
</evidence>
<dbReference type="Pfam" id="PF04303">
    <property type="entry name" value="PrpF"/>
    <property type="match status" value="1"/>
</dbReference>
<keyword evidence="2" id="KW-0413">Isomerase</keyword>
<gene>
    <name evidence="3" type="ORF">BDV25DRAFT_147681</name>
</gene>
<sequence>MFNTFRQIDIKVFNTNTQQCLVETIQITPDGKFSEDGEYSIPGVRGTASPIRMSFLSPCGSVTGRLLPSGAKQELLTVSSARSRTPFMVRASLVDAANPFIFIDAATMPPLYHHAGVGSSISLEIIEEIRVAGAVRLGLAKDIAAASRTRGTPKIALLYPTTRPEATGISHNHADIEVRAFSLGKPHPSFQLTGAVCLGVALSTPGTVAWELWKQGGPGSSNFYPSLPQKTEPDTLKWLIKHPSGVMDAEVKLSLGDDGDRVVERVSVFRTARRLFEGRVFYRL</sequence>
<keyword evidence="4" id="KW-1185">Reference proteome</keyword>
<evidence type="ECO:0000256" key="1">
    <source>
        <dbReference type="ARBA" id="ARBA00007673"/>
    </source>
</evidence>
<evidence type="ECO:0000313" key="3">
    <source>
        <dbReference type="EMBL" id="KAE8154423.1"/>
    </source>
</evidence>
<dbReference type="SUPFAM" id="SSF54506">
    <property type="entry name" value="Diaminopimelate epimerase-like"/>
    <property type="match status" value="2"/>
</dbReference>
<dbReference type="OrthoDB" id="10267539at2759"/>
<dbReference type="PANTHER" id="PTHR43709">
    <property type="entry name" value="ACONITATE ISOMERASE-RELATED"/>
    <property type="match status" value="1"/>
</dbReference>
<name>A0A5N6U6Z5_ASPAV</name>
<organism evidence="3 4">
    <name type="scientific">Aspergillus avenaceus</name>
    <dbReference type="NCBI Taxonomy" id="36643"/>
    <lineage>
        <taxon>Eukaryota</taxon>
        <taxon>Fungi</taxon>
        <taxon>Dikarya</taxon>
        <taxon>Ascomycota</taxon>
        <taxon>Pezizomycotina</taxon>
        <taxon>Eurotiomycetes</taxon>
        <taxon>Eurotiomycetidae</taxon>
        <taxon>Eurotiales</taxon>
        <taxon>Aspergillaceae</taxon>
        <taxon>Aspergillus</taxon>
        <taxon>Aspergillus subgen. Circumdati</taxon>
    </lineage>
</organism>
<dbReference type="InterPro" id="IPR007400">
    <property type="entry name" value="PrpF-like"/>
</dbReference>
<dbReference type="EMBL" id="ML742029">
    <property type="protein sequence ID" value="KAE8154423.1"/>
    <property type="molecule type" value="Genomic_DNA"/>
</dbReference>
<accession>A0A5N6U6Z5</accession>
<dbReference type="GO" id="GO:0016853">
    <property type="term" value="F:isomerase activity"/>
    <property type="evidence" value="ECO:0007669"/>
    <property type="project" value="UniProtKB-KW"/>
</dbReference>
<dbReference type="Gene3D" id="3.10.310.10">
    <property type="entry name" value="Diaminopimelate Epimerase, Chain A, domain 1"/>
    <property type="match status" value="2"/>
</dbReference>
<dbReference type="PANTHER" id="PTHR43709:SF2">
    <property type="entry name" value="DUF453 DOMAIN PROTEIN (AFU_ORTHOLOGUE AFUA_6G00360)"/>
    <property type="match status" value="1"/>
</dbReference>
<evidence type="ECO:0000256" key="2">
    <source>
        <dbReference type="ARBA" id="ARBA00023235"/>
    </source>
</evidence>